<dbReference type="OrthoDB" id="9793166at2"/>
<dbReference type="PANTHER" id="PTHR30572">
    <property type="entry name" value="MEMBRANE COMPONENT OF TRANSPORTER-RELATED"/>
    <property type="match status" value="1"/>
</dbReference>
<protein>
    <submittedName>
        <fullName evidence="10">ABC-type transport system, involved in lipoprotein release, permease component</fullName>
    </submittedName>
</protein>
<evidence type="ECO:0000313" key="10">
    <source>
        <dbReference type="EMBL" id="CRL34126.1"/>
    </source>
</evidence>
<dbReference type="RefSeq" id="WP_055067107.1">
    <property type="nucleotide sequence ID" value="NZ_CP173697.1"/>
</dbReference>
<evidence type="ECO:0000313" key="11">
    <source>
        <dbReference type="Proteomes" id="UP000049979"/>
    </source>
</evidence>
<sequence>MKSYLSLIPISAKVRKRQNRMTMLCIIISVLLVTMIFSMADMAIRMEKTRVIKEHGNWHIMLKEPSEQQIEQIAQRTDVMTSSRYDGLNFDLSEDYTINGKSCVIVGGDNAILTEIYDNLTEGRYPTKEDEILLSNRSKELLSLKIGETITVHTPAGDFGYTISGFGGDVTITTDADIVGAFLNWDSFQSLAKAEGSKLAPVCFVRFYENIHIRKVIAELRKTYGFTDETLSENTALLGLTGFSSDSYVMGMYLVAAILFVLVLAAGVFMIAGSLNSRTAERTQFFGMLRCIGASRAQVMHIVKLEALYWCKTAVPIGVIVGIVGTWMLCALLRFGAGAEFVQIPLFGISSVGIISGIVVGVLTVLLSSISPARRAAGVSPVAAVTGNLSENWNTSRPIKQNFLKIEMALGIHHAVSSPKNLLLMTGSFALSIIMILSFSVLIQWVNMALNPLKPWAPDVFYSSPDNLCDIKQSFAKEVESRPYVKRVFGRMYQSLPAEYEGKLGQIDLISYENQQFQWAAEDLIAGDISAVSEGNGVLTVFDKSNSLKVGDTIQLEQTELTVAGVLKDSPFDTSDQPTVICSEKTFKEITGKDAYAVLDVQLSKKATEQNVNELHVLANGHYRFYDRLAQNKDTQNTYFMFCLFVYGFLAVITLITIIHTVNSISMSVSARTNQYGAMRAVGMDSLQIKKMILMETATYTTLGLLAGCGLGLPLHHFLYSQMITNYWGTAWQIPLTSIGEILVLLVFTSLLAPFAPAKRICNMPITATINEL</sequence>
<evidence type="ECO:0000256" key="7">
    <source>
        <dbReference type="SAM" id="Phobius"/>
    </source>
</evidence>
<evidence type="ECO:0000256" key="2">
    <source>
        <dbReference type="ARBA" id="ARBA00022475"/>
    </source>
</evidence>
<organism evidence="10 11">
    <name type="scientific">Roseburia faecis</name>
    <dbReference type="NCBI Taxonomy" id="301302"/>
    <lineage>
        <taxon>Bacteria</taxon>
        <taxon>Bacillati</taxon>
        <taxon>Bacillota</taxon>
        <taxon>Clostridia</taxon>
        <taxon>Lachnospirales</taxon>
        <taxon>Lachnospiraceae</taxon>
        <taxon>Roseburia</taxon>
    </lineage>
</organism>
<keyword evidence="3 7" id="KW-0812">Transmembrane</keyword>
<feature type="transmembrane region" description="Helical" evidence="7">
    <location>
        <begin position="314"/>
        <end position="335"/>
    </location>
</feature>
<feature type="domain" description="ABC3 transporter permease C-terminal" evidence="8">
    <location>
        <begin position="258"/>
        <end position="381"/>
    </location>
</feature>
<keyword evidence="2" id="KW-1003">Cell membrane</keyword>
<dbReference type="EMBL" id="CVRR01000005">
    <property type="protein sequence ID" value="CRL34126.1"/>
    <property type="molecule type" value="Genomic_DNA"/>
</dbReference>
<dbReference type="Pfam" id="PF12704">
    <property type="entry name" value="MacB_PCD"/>
    <property type="match status" value="1"/>
</dbReference>
<feature type="transmembrane region" description="Helical" evidence="7">
    <location>
        <begin position="639"/>
        <end position="662"/>
    </location>
</feature>
<feature type="transmembrane region" description="Helical" evidence="7">
    <location>
        <begin position="732"/>
        <end position="756"/>
    </location>
</feature>
<dbReference type="AlphaFoldDB" id="A0A0M6WDQ5"/>
<dbReference type="PANTHER" id="PTHR30572:SF4">
    <property type="entry name" value="ABC TRANSPORTER PERMEASE YTRF"/>
    <property type="match status" value="1"/>
</dbReference>
<dbReference type="Pfam" id="PF02687">
    <property type="entry name" value="FtsX"/>
    <property type="match status" value="2"/>
</dbReference>
<feature type="domain" description="ABC3 transporter permease C-terminal" evidence="8">
    <location>
        <begin position="649"/>
        <end position="766"/>
    </location>
</feature>
<evidence type="ECO:0000256" key="1">
    <source>
        <dbReference type="ARBA" id="ARBA00004651"/>
    </source>
</evidence>
<keyword evidence="11" id="KW-1185">Reference proteome</keyword>
<feature type="transmembrane region" description="Helical" evidence="7">
    <location>
        <begin position="341"/>
        <end position="367"/>
    </location>
</feature>
<feature type="domain" description="MacB-like periplasmic core" evidence="9">
    <location>
        <begin position="21"/>
        <end position="221"/>
    </location>
</feature>
<keyword evidence="5 7" id="KW-0472">Membrane</keyword>
<evidence type="ECO:0000259" key="9">
    <source>
        <dbReference type="Pfam" id="PF12704"/>
    </source>
</evidence>
<keyword evidence="4 7" id="KW-1133">Transmembrane helix</keyword>
<feature type="transmembrane region" description="Helical" evidence="7">
    <location>
        <begin position="422"/>
        <end position="446"/>
    </location>
</feature>
<evidence type="ECO:0000259" key="8">
    <source>
        <dbReference type="Pfam" id="PF02687"/>
    </source>
</evidence>
<name>A0A0M6WDQ5_9FIRM</name>
<dbReference type="InterPro" id="IPR050250">
    <property type="entry name" value="Macrolide_Exporter_MacB"/>
</dbReference>
<dbReference type="GO" id="GO:0005886">
    <property type="term" value="C:plasma membrane"/>
    <property type="evidence" value="ECO:0007669"/>
    <property type="project" value="UniProtKB-SubCell"/>
</dbReference>
<proteinExistence type="inferred from homology"/>
<comment type="subcellular location">
    <subcellularLocation>
        <location evidence="1">Cell membrane</location>
        <topology evidence="1">Multi-pass membrane protein</topology>
    </subcellularLocation>
</comment>
<gene>
    <name evidence="10" type="ORF">M72_04071</name>
</gene>
<reference evidence="11" key="1">
    <citation type="submission" date="2015-05" db="EMBL/GenBank/DDBJ databases">
        <authorList>
            <consortium name="Pathogen Informatics"/>
        </authorList>
    </citation>
    <scope>NUCLEOTIDE SEQUENCE [LARGE SCALE GENOMIC DNA]</scope>
    <source>
        <strain evidence="11">M72</strain>
    </source>
</reference>
<evidence type="ECO:0000256" key="3">
    <source>
        <dbReference type="ARBA" id="ARBA00022692"/>
    </source>
</evidence>
<feature type="transmembrane region" description="Helical" evidence="7">
    <location>
        <begin position="250"/>
        <end position="272"/>
    </location>
</feature>
<evidence type="ECO:0000256" key="6">
    <source>
        <dbReference type="ARBA" id="ARBA00038076"/>
    </source>
</evidence>
<keyword evidence="10" id="KW-0449">Lipoprotein</keyword>
<accession>A0A0M6WDQ5</accession>
<dbReference type="Proteomes" id="UP000049979">
    <property type="component" value="Unassembled WGS sequence"/>
</dbReference>
<comment type="similarity">
    <text evidence="6">Belongs to the ABC-4 integral membrane protein family.</text>
</comment>
<evidence type="ECO:0000256" key="5">
    <source>
        <dbReference type="ARBA" id="ARBA00023136"/>
    </source>
</evidence>
<feature type="transmembrane region" description="Helical" evidence="7">
    <location>
        <begin position="698"/>
        <end position="720"/>
    </location>
</feature>
<dbReference type="InterPro" id="IPR003838">
    <property type="entry name" value="ABC3_permease_C"/>
</dbReference>
<evidence type="ECO:0000256" key="4">
    <source>
        <dbReference type="ARBA" id="ARBA00022989"/>
    </source>
</evidence>
<dbReference type="GO" id="GO:0022857">
    <property type="term" value="F:transmembrane transporter activity"/>
    <property type="evidence" value="ECO:0007669"/>
    <property type="project" value="TreeGrafter"/>
</dbReference>
<dbReference type="InterPro" id="IPR025857">
    <property type="entry name" value="MacB_PCD"/>
</dbReference>
<feature type="transmembrane region" description="Helical" evidence="7">
    <location>
        <begin position="21"/>
        <end position="40"/>
    </location>
</feature>